<dbReference type="RefSeq" id="WP_052607203.1">
    <property type="nucleotide sequence ID" value="NZ_JXYS01000147.1"/>
</dbReference>
<dbReference type="EMBL" id="JXYS01000147">
    <property type="protein sequence ID" value="KJF15546.1"/>
    <property type="molecule type" value="Genomic_DNA"/>
</dbReference>
<sequence length="188" mass="21123">METSFRTKNALLSETDRDLIEQKLDHLSHLADGASRVEVSFYEEKNPRIAERDICEVTMHTRWAVIRAKGSGTGLMEAADKVVEKLEHRIEKLKGKTIVRSHPHHRAIKSTGVVFDGDGEEEIALLGGARIVKEKSFSIPPMRPEDAALQMQLLSHDFYFFTNDETGRPAIVYQREDGHVGLIDAKGS</sequence>
<dbReference type="Proteomes" id="UP000032360">
    <property type="component" value="Unassembled WGS sequence"/>
</dbReference>
<proteinExistence type="predicted"/>
<dbReference type="OrthoDB" id="9794975at2"/>
<dbReference type="InterPro" id="IPR003489">
    <property type="entry name" value="RHF/RaiA"/>
</dbReference>
<evidence type="ECO:0000313" key="3">
    <source>
        <dbReference type="EMBL" id="KJF15546.1"/>
    </source>
</evidence>
<name>A0A0D8HER3_9ACTN</name>
<feature type="domain" description="Sigma 54 modulation/S30EA ribosomal protein C-terminal" evidence="2">
    <location>
        <begin position="130"/>
        <end position="182"/>
    </location>
</feature>
<gene>
    <name evidence="3" type="ORF">AXFE_36080</name>
</gene>
<dbReference type="Gene3D" id="3.30.505.50">
    <property type="entry name" value="Sigma 54 modulation/S30EA ribosomal protein, C-terminal domain"/>
    <property type="match status" value="1"/>
</dbReference>
<organism evidence="3 4">
    <name type="scientific">Acidithrix ferrooxidans</name>
    <dbReference type="NCBI Taxonomy" id="1280514"/>
    <lineage>
        <taxon>Bacteria</taxon>
        <taxon>Bacillati</taxon>
        <taxon>Actinomycetota</taxon>
        <taxon>Acidimicrobiia</taxon>
        <taxon>Acidimicrobiales</taxon>
        <taxon>Acidimicrobiaceae</taxon>
        <taxon>Acidithrix</taxon>
    </lineage>
</organism>
<comment type="caution">
    <text evidence="3">The sequence shown here is derived from an EMBL/GenBank/DDBJ whole genome shotgun (WGS) entry which is preliminary data.</text>
</comment>
<dbReference type="Gene3D" id="3.30.160.100">
    <property type="entry name" value="Ribosome hibernation promotion factor-like"/>
    <property type="match status" value="1"/>
</dbReference>
<dbReference type="Pfam" id="PF16321">
    <property type="entry name" value="Ribosom_S30AE_C"/>
    <property type="match status" value="1"/>
</dbReference>
<dbReference type="InterPro" id="IPR038416">
    <property type="entry name" value="Ribosom_S30AE_C_sf"/>
</dbReference>
<evidence type="ECO:0000259" key="2">
    <source>
        <dbReference type="Pfam" id="PF16321"/>
    </source>
</evidence>
<dbReference type="Pfam" id="PF02482">
    <property type="entry name" value="Ribosomal_S30AE"/>
    <property type="match status" value="1"/>
</dbReference>
<dbReference type="GO" id="GO:0043024">
    <property type="term" value="F:ribosomal small subunit binding"/>
    <property type="evidence" value="ECO:0007669"/>
    <property type="project" value="TreeGrafter"/>
</dbReference>
<dbReference type="PANTHER" id="PTHR33231">
    <property type="entry name" value="30S RIBOSOMAL PROTEIN"/>
    <property type="match status" value="1"/>
</dbReference>
<dbReference type="CDD" id="cd00552">
    <property type="entry name" value="RaiA"/>
    <property type="match status" value="1"/>
</dbReference>
<dbReference type="GO" id="GO:0045900">
    <property type="term" value="P:negative regulation of translational elongation"/>
    <property type="evidence" value="ECO:0007669"/>
    <property type="project" value="TreeGrafter"/>
</dbReference>
<protein>
    <submittedName>
        <fullName evidence="3">Ribosome-associated factor Y</fullName>
    </submittedName>
</protein>
<dbReference type="AlphaFoldDB" id="A0A0D8HER3"/>
<keyword evidence="1" id="KW-0810">Translation regulation</keyword>
<dbReference type="NCBIfam" id="TIGR00741">
    <property type="entry name" value="yfiA"/>
    <property type="match status" value="1"/>
</dbReference>
<accession>A0A0D8HER3</accession>
<evidence type="ECO:0000313" key="4">
    <source>
        <dbReference type="Proteomes" id="UP000032360"/>
    </source>
</evidence>
<reference evidence="3 4" key="1">
    <citation type="submission" date="2015-01" db="EMBL/GenBank/DDBJ databases">
        <title>Draft genome of the acidophilic iron oxidizer Acidithrix ferrooxidans strain Py-F3.</title>
        <authorList>
            <person name="Poehlein A."/>
            <person name="Eisen S."/>
            <person name="Schloemann M."/>
            <person name="Johnson B.D."/>
            <person name="Daniel R."/>
            <person name="Muehling M."/>
        </authorList>
    </citation>
    <scope>NUCLEOTIDE SEQUENCE [LARGE SCALE GENOMIC DNA]</scope>
    <source>
        <strain evidence="3 4">Py-F3</strain>
    </source>
</reference>
<dbReference type="PANTHER" id="PTHR33231:SF1">
    <property type="entry name" value="30S RIBOSOMAL PROTEIN"/>
    <property type="match status" value="1"/>
</dbReference>
<dbReference type="STRING" id="1280514.AXFE_36080"/>
<dbReference type="SUPFAM" id="SSF69754">
    <property type="entry name" value="Ribosome binding protein Y (YfiA homologue)"/>
    <property type="match status" value="1"/>
</dbReference>
<dbReference type="GO" id="GO:0022627">
    <property type="term" value="C:cytosolic small ribosomal subunit"/>
    <property type="evidence" value="ECO:0007669"/>
    <property type="project" value="TreeGrafter"/>
</dbReference>
<dbReference type="InterPro" id="IPR036567">
    <property type="entry name" value="RHF-like"/>
</dbReference>
<dbReference type="InterPro" id="IPR032528">
    <property type="entry name" value="Ribosom_S30AE_C"/>
</dbReference>
<dbReference type="InterPro" id="IPR050574">
    <property type="entry name" value="HPF/YfiA_ribosome-assoc"/>
</dbReference>
<evidence type="ECO:0000256" key="1">
    <source>
        <dbReference type="ARBA" id="ARBA00022845"/>
    </source>
</evidence>
<keyword evidence="4" id="KW-1185">Reference proteome</keyword>